<comment type="caution">
    <text evidence="1">The sequence shown here is derived from an EMBL/GenBank/DDBJ whole genome shotgun (WGS) entry which is preliminary data.</text>
</comment>
<accession>A0AAN8MRI3</accession>
<name>A0AAN8MRI3_9PEZI</name>
<evidence type="ECO:0000313" key="1">
    <source>
        <dbReference type="EMBL" id="KAK6339928.1"/>
    </source>
</evidence>
<reference evidence="1 2" key="1">
    <citation type="submission" date="2019-10" db="EMBL/GenBank/DDBJ databases">
        <authorList>
            <person name="Palmer J.M."/>
        </authorList>
    </citation>
    <scope>NUCLEOTIDE SEQUENCE [LARGE SCALE GENOMIC DNA]</scope>
    <source>
        <strain evidence="1 2">TWF718</strain>
    </source>
</reference>
<dbReference type="EMBL" id="JAVHNR010000006">
    <property type="protein sequence ID" value="KAK6339928.1"/>
    <property type="molecule type" value="Genomic_DNA"/>
</dbReference>
<dbReference type="Proteomes" id="UP001313282">
    <property type="component" value="Unassembled WGS sequence"/>
</dbReference>
<dbReference type="AlphaFoldDB" id="A0AAN8MRI3"/>
<dbReference type="CDD" id="cd09917">
    <property type="entry name" value="F-box_SF"/>
    <property type="match status" value="1"/>
</dbReference>
<proteinExistence type="predicted"/>
<protein>
    <recommendedName>
        <fullName evidence="3">F-box domain-containing protein</fullName>
    </recommendedName>
</protein>
<sequence length="449" mass="51297">MSSLLSLPTEILTEICLLLPFPRDTVHLASACRSLRDRLTVQNNYLWFTLLSTLPISHHRSYSLHLNPSMIPKPKCAVRGKFDLRVNYHAQALAILRGTTQGCFDCFNILQGSLREVRIGGVFYRTYCRSCYELHFEQTSKFLTVWPEIIIPPSLIGGQANTSYNTIHHSDAIFLIRDQLSPHARSSKGRFLSRWNHMLNLWMEHLSVNEQTLWARADRRVLSGAEMEPIITKMVSIYENDGVFRKYWPLGSGAALKGYLEDCALDFIPTLSAISIRLIRSRTEIITNIGLRLWRIRDIMLAADDAHDEGNPWEDGGRENYLAEICMEHLTGMLRIQPASVLLTTWMFSYLIRRMGSEISDSKYKPYYCSFCKEEKLQEGSDEGEGGNPHIDFKKSQPLPDIPGLALHILDRHGERFDEAWVTGGAVVKVMAPGKEQIPFYKAVRFLDD</sequence>
<evidence type="ECO:0008006" key="3">
    <source>
        <dbReference type="Google" id="ProtNLM"/>
    </source>
</evidence>
<keyword evidence="2" id="KW-1185">Reference proteome</keyword>
<organism evidence="1 2">
    <name type="scientific">Orbilia javanica</name>
    <dbReference type="NCBI Taxonomy" id="47235"/>
    <lineage>
        <taxon>Eukaryota</taxon>
        <taxon>Fungi</taxon>
        <taxon>Dikarya</taxon>
        <taxon>Ascomycota</taxon>
        <taxon>Pezizomycotina</taxon>
        <taxon>Orbiliomycetes</taxon>
        <taxon>Orbiliales</taxon>
        <taxon>Orbiliaceae</taxon>
        <taxon>Orbilia</taxon>
    </lineage>
</organism>
<gene>
    <name evidence="1" type="ORF">TWF718_009317</name>
</gene>
<evidence type="ECO:0000313" key="2">
    <source>
        <dbReference type="Proteomes" id="UP001313282"/>
    </source>
</evidence>